<dbReference type="InterPro" id="IPR036397">
    <property type="entry name" value="RNaseH_sf"/>
</dbReference>
<keyword evidence="3" id="KW-1185">Reference proteome</keyword>
<dbReference type="Pfam" id="PF16473">
    <property type="entry name" value="Rv2179c-like"/>
    <property type="match status" value="1"/>
</dbReference>
<dbReference type="InterPro" id="IPR033390">
    <property type="entry name" value="Rv2179c-like"/>
</dbReference>
<reference evidence="2 3" key="1">
    <citation type="submission" date="2018-08" db="EMBL/GenBank/DDBJ databases">
        <title>Genomic taxonomy of the Vibrionaceae family.</title>
        <authorList>
            <person name="Gomez-Gil B."/>
            <person name="Tanaka M."/>
            <person name="Sawabe T."/>
            <person name="Enciso-Ibarra K."/>
        </authorList>
    </citation>
    <scope>NUCLEOTIDE SEQUENCE [LARGE SCALE GENOMIC DNA]</scope>
    <source>
        <strain evidence="2 3">CAIM 1831</strain>
    </source>
</reference>
<protein>
    <recommendedName>
        <fullName evidence="1">3'-5' exoribonuclease Rv2179c-like domain-containing protein</fullName>
    </recommendedName>
</protein>
<dbReference type="Gene3D" id="3.30.420.10">
    <property type="entry name" value="Ribonuclease H-like superfamily/Ribonuclease H"/>
    <property type="match status" value="1"/>
</dbReference>
<dbReference type="Proteomes" id="UP000262832">
    <property type="component" value="Chromosome I"/>
</dbReference>
<gene>
    <name evidence="2" type="ORF">D1115_06835</name>
</gene>
<evidence type="ECO:0000313" key="2">
    <source>
        <dbReference type="EMBL" id="AXY00988.1"/>
    </source>
</evidence>
<evidence type="ECO:0000259" key="1">
    <source>
        <dbReference type="Pfam" id="PF16473"/>
    </source>
</evidence>
<name>A0ABM6YTN9_9VIBR</name>
<dbReference type="EMBL" id="CP032093">
    <property type="protein sequence ID" value="AXY00988.1"/>
    <property type="molecule type" value="Genomic_DNA"/>
</dbReference>
<sequence length="163" mass="18726">MVDSSGRSFYAEIVQDEKHKRNTWLKKHVINNMLWLDDASFAPFPPFIDGQATQVYGDRQATTQALNEWLTAYKQVEIWADCPAYDWVLFCDLFGGALSLPKNINYMVMDFATALRLKGRDPHTPREKLVPDASKPNGEPHNALYDALLLKACYEHHIQQEIQ</sequence>
<proteinExistence type="predicted"/>
<feature type="domain" description="3'-5' exoribonuclease Rv2179c-like" evidence="1">
    <location>
        <begin position="51"/>
        <end position="152"/>
    </location>
</feature>
<evidence type="ECO:0000313" key="3">
    <source>
        <dbReference type="Proteomes" id="UP000262832"/>
    </source>
</evidence>
<organism evidence="2 3">
    <name type="scientific">Vibrio alfacsensis</name>
    <dbReference type="NCBI Taxonomy" id="1074311"/>
    <lineage>
        <taxon>Bacteria</taxon>
        <taxon>Pseudomonadati</taxon>
        <taxon>Pseudomonadota</taxon>
        <taxon>Gammaproteobacteria</taxon>
        <taxon>Vibrionales</taxon>
        <taxon>Vibrionaceae</taxon>
        <taxon>Vibrio</taxon>
    </lineage>
</organism>
<accession>A0ABM6YTN9</accession>